<name>A0ABR0LVI6_9PEZI</name>
<accession>A0ABR0LVI6</accession>
<feature type="non-terminal residue" evidence="2">
    <location>
        <position position="330"/>
    </location>
</feature>
<feature type="compositionally biased region" description="Polar residues" evidence="1">
    <location>
        <begin position="173"/>
        <end position="190"/>
    </location>
</feature>
<reference evidence="2 3" key="1">
    <citation type="submission" date="2023-08" db="EMBL/GenBank/DDBJ databases">
        <title>Black Yeasts Isolated from many extreme environments.</title>
        <authorList>
            <person name="Coleine C."/>
            <person name="Stajich J.E."/>
            <person name="Selbmann L."/>
        </authorList>
    </citation>
    <scope>NUCLEOTIDE SEQUENCE [LARGE SCALE GENOMIC DNA]</scope>
    <source>
        <strain evidence="2 3">CCFEE 536</strain>
    </source>
</reference>
<protein>
    <submittedName>
        <fullName evidence="2">Uncharacterized protein</fullName>
    </submittedName>
</protein>
<sequence length="330" mass="35509">MMTVRSSGGLRQLAATADLIVMNGTTSRDSTFKDTQDPRLMKELPPLPNNADQVSVLDFRNRESTHGIPRGDTPVAELEAPAPALIRVRSLAADGIADVKLPARDSKLMSSSKRSLIDSSPDARPWNLDANYPWADTTPTIEISMPAPAHYRDSSDPTQRSKGANHDLDRSNAPGSSDYTPDLTSSTDGTFSHARKTSKKSVLGSVKRKVGLRTDLDNSGFATGPEILRPDDRAVEPGDRYPTTGLSPPSALNLAEVQSFFSDDSSHTERGGSFRKRLTHLKTRLPPISRVYSADNGSLLRAANGSAFGDSRIGANSSAHTYDGTMGMSK</sequence>
<evidence type="ECO:0000313" key="3">
    <source>
        <dbReference type="Proteomes" id="UP001357485"/>
    </source>
</evidence>
<evidence type="ECO:0000313" key="2">
    <source>
        <dbReference type="EMBL" id="KAK5245914.1"/>
    </source>
</evidence>
<keyword evidence="3" id="KW-1185">Reference proteome</keyword>
<gene>
    <name evidence="2" type="ORF">LTR16_007193</name>
</gene>
<dbReference type="EMBL" id="JAVRRA010009697">
    <property type="protein sequence ID" value="KAK5245914.1"/>
    <property type="molecule type" value="Genomic_DNA"/>
</dbReference>
<feature type="region of interest" description="Disordered" evidence="1">
    <location>
        <begin position="138"/>
        <end position="204"/>
    </location>
</feature>
<organism evidence="2 3">
    <name type="scientific">Cryomyces antarcticus</name>
    <dbReference type="NCBI Taxonomy" id="329879"/>
    <lineage>
        <taxon>Eukaryota</taxon>
        <taxon>Fungi</taxon>
        <taxon>Dikarya</taxon>
        <taxon>Ascomycota</taxon>
        <taxon>Pezizomycotina</taxon>
        <taxon>Dothideomycetes</taxon>
        <taxon>Dothideomycetes incertae sedis</taxon>
        <taxon>Cryomyces</taxon>
    </lineage>
</organism>
<dbReference type="Proteomes" id="UP001357485">
    <property type="component" value="Unassembled WGS sequence"/>
</dbReference>
<comment type="caution">
    <text evidence="2">The sequence shown here is derived from an EMBL/GenBank/DDBJ whole genome shotgun (WGS) entry which is preliminary data.</text>
</comment>
<proteinExistence type="predicted"/>
<evidence type="ECO:0000256" key="1">
    <source>
        <dbReference type="SAM" id="MobiDB-lite"/>
    </source>
</evidence>
<feature type="region of interest" description="Disordered" evidence="1">
    <location>
        <begin position="310"/>
        <end position="330"/>
    </location>
</feature>